<feature type="transmembrane region" description="Helical" evidence="2">
    <location>
        <begin position="12"/>
        <end position="30"/>
    </location>
</feature>
<dbReference type="GO" id="GO:0036503">
    <property type="term" value="P:ERAD pathway"/>
    <property type="evidence" value="ECO:0007669"/>
    <property type="project" value="InterPro"/>
</dbReference>
<dbReference type="CDD" id="cd17057">
    <property type="entry name" value="Ubl_TMUB1_like"/>
    <property type="match status" value="1"/>
</dbReference>
<feature type="compositionally biased region" description="Polar residues" evidence="1">
    <location>
        <begin position="83"/>
        <end position="96"/>
    </location>
</feature>
<dbReference type="InterPro" id="IPR029071">
    <property type="entry name" value="Ubiquitin-like_domsf"/>
</dbReference>
<keyword evidence="2" id="KW-0812">Transmembrane</keyword>
<evidence type="ECO:0000256" key="2">
    <source>
        <dbReference type="SAM" id="Phobius"/>
    </source>
</evidence>
<keyword evidence="2" id="KW-1133">Transmembrane helix</keyword>
<dbReference type="Pfam" id="PF00240">
    <property type="entry name" value="ubiquitin"/>
    <property type="match status" value="1"/>
</dbReference>
<dbReference type="EMBL" id="JARGDH010000004">
    <property type="protein sequence ID" value="KAL0271121.1"/>
    <property type="molecule type" value="Genomic_DNA"/>
</dbReference>
<proteinExistence type="predicted"/>
<protein>
    <recommendedName>
        <fullName evidence="3">Ubiquitin-like domain-containing protein</fullName>
    </recommendedName>
</protein>
<name>A0AAW2HNT5_9NEOP</name>
<dbReference type="InterPro" id="IPR040352">
    <property type="entry name" value="TMUB1/2"/>
</dbReference>
<evidence type="ECO:0000259" key="3">
    <source>
        <dbReference type="PROSITE" id="PS50053"/>
    </source>
</evidence>
<organism evidence="4">
    <name type="scientific">Menopon gallinae</name>
    <name type="common">poultry shaft louse</name>
    <dbReference type="NCBI Taxonomy" id="328185"/>
    <lineage>
        <taxon>Eukaryota</taxon>
        <taxon>Metazoa</taxon>
        <taxon>Ecdysozoa</taxon>
        <taxon>Arthropoda</taxon>
        <taxon>Hexapoda</taxon>
        <taxon>Insecta</taxon>
        <taxon>Pterygota</taxon>
        <taxon>Neoptera</taxon>
        <taxon>Paraneoptera</taxon>
        <taxon>Psocodea</taxon>
        <taxon>Troctomorpha</taxon>
        <taxon>Phthiraptera</taxon>
        <taxon>Amblycera</taxon>
        <taxon>Menoponidae</taxon>
        <taxon>Menopon</taxon>
    </lineage>
</organism>
<dbReference type="SMART" id="SM00213">
    <property type="entry name" value="UBQ"/>
    <property type="match status" value="1"/>
</dbReference>
<feature type="domain" description="Ubiquitin-like" evidence="3">
    <location>
        <begin position="186"/>
        <end position="262"/>
    </location>
</feature>
<sequence length="279" mass="31080">MTLIEGVGDEVIHFFLLLAIVFVVLIAWWSTNLSERPLIRTVFIVERRTIRRTPADIPTITSDVTDANNVLQEVSEVAEENKTSQSNTGDDSQNGVSMVRQLNDSEPAPVAVPQPEARPVEAECGVEENTCCETDESAVRNRKKGGLASFDPGRENETNSVPAVDVVEENTSPSECETESSNDGNIRIRLKYLNDDQKLVEGKLQEQLGDFKRRHFSLELAGRKLVRLIFKGQVLQEDTKTLQNCGFFDNCVVHCLVHSRTPPPVAKSEQASQRKSTEQ</sequence>
<feature type="region of interest" description="Disordered" evidence="1">
    <location>
        <begin position="76"/>
        <end position="96"/>
    </location>
</feature>
<gene>
    <name evidence="4" type="ORF">PYX00_008323</name>
</gene>
<reference evidence="4" key="1">
    <citation type="journal article" date="2024" name="Gigascience">
        <title>Chromosome-level genome of the poultry shaft louse Menopon gallinae provides insight into the host-switching and adaptive evolution of parasitic lice.</title>
        <authorList>
            <person name="Xu Y."/>
            <person name="Ma L."/>
            <person name="Liu S."/>
            <person name="Liang Y."/>
            <person name="Liu Q."/>
            <person name="He Z."/>
            <person name="Tian L."/>
            <person name="Duan Y."/>
            <person name="Cai W."/>
            <person name="Li H."/>
            <person name="Song F."/>
        </authorList>
    </citation>
    <scope>NUCLEOTIDE SEQUENCE</scope>
    <source>
        <strain evidence="4">Cailab_2023a</strain>
    </source>
</reference>
<dbReference type="InterPro" id="IPR000626">
    <property type="entry name" value="Ubiquitin-like_dom"/>
</dbReference>
<evidence type="ECO:0000256" key="1">
    <source>
        <dbReference type="SAM" id="MobiDB-lite"/>
    </source>
</evidence>
<keyword evidence="2" id="KW-0472">Membrane</keyword>
<accession>A0AAW2HNT5</accession>
<feature type="region of interest" description="Disordered" evidence="1">
    <location>
        <begin position="135"/>
        <end position="159"/>
    </location>
</feature>
<dbReference type="SUPFAM" id="SSF54236">
    <property type="entry name" value="Ubiquitin-like"/>
    <property type="match status" value="1"/>
</dbReference>
<comment type="caution">
    <text evidence="4">The sequence shown here is derived from an EMBL/GenBank/DDBJ whole genome shotgun (WGS) entry which is preliminary data.</text>
</comment>
<evidence type="ECO:0000313" key="4">
    <source>
        <dbReference type="EMBL" id="KAL0271121.1"/>
    </source>
</evidence>
<dbReference type="PANTHER" id="PTHR14557">
    <property type="entry name" value="PROTEIN C7ORF21"/>
    <property type="match status" value="1"/>
</dbReference>
<dbReference type="PROSITE" id="PS50053">
    <property type="entry name" value="UBIQUITIN_2"/>
    <property type="match status" value="1"/>
</dbReference>
<dbReference type="AlphaFoldDB" id="A0AAW2HNT5"/>
<dbReference type="PANTHER" id="PTHR14557:SF5">
    <property type="entry name" value="UBIQUITIN-LIKE DOMAIN-CONTAINING PROTEIN"/>
    <property type="match status" value="1"/>
</dbReference>
<dbReference type="Gene3D" id="3.10.20.90">
    <property type="entry name" value="Phosphatidylinositol 3-kinase Catalytic Subunit, Chain A, domain 1"/>
    <property type="match status" value="1"/>
</dbReference>